<keyword evidence="10" id="KW-0325">Glycoprotein</keyword>
<dbReference type="Gene3D" id="3.40.190.10">
    <property type="entry name" value="Periplasmic binding protein-like II"/>
    <property type="match status" value="1"/>
</dbReference>
<sequence length="450" mass="50521">MRVASWTPQRGLSLKTHLPLFPDKFFKFISQPRLVVTMEEAMTTKAVTKADPEAPGGQRLWFTGSVPNVMEAIAESINFSYTYVRSPDRTWGTKLPNGSWSGMMGVVTRGEADIGLGYFIMTVSRAEDVDFTWPMIVSYSGIVAPRGGAEVDPWGFLLPLQPLVWTAILTALLVLSSGISLLDVCHSRKFVNGGSRTMDAYDLLRVLLQQDISKLSNRWWWERLVLAVWMLMTLVLTRSYAGNLMALLAVRHISEPYKTLREVLDDPSVTMIWQENSANVQYFRSADQGMFREVREAETAGRVKFLQPSDYNKKVPVLLRRGDHVLIDAEILLKPFKAEAFSSTGRCDFHTSREHYLTIIAGLITQMNSPLLPALHNRILRILESGLYDQWTKEITPNSTSCAHPPTKITVNTSLSITNIWGMFVALGTGLALGLLMFVLEFLTSCPPRL</sequence>
<dbReference type="GO" id="GO:0005886">
    <property type="term" value="C:plasma membrane"/>
    <property type="evidence" value="ECO:0007669"/>
    <property type="project" value="UniProtKB-SubCell"/>
</dbReference>
<evidence type="ECO:0000256" key="2">
    <source>
        <dbReference type="ARBA" id="ARBA00008685"/>
    </source>
</evidence>
<evidence type="ECO:0000256" key="5">
    <source>
        <dbReference type="ARBA" id="ARBA00022692"/>
    </source>
</evidence>
<evidence type="ECO:0000313" key="16">
    <source>
        <dbReference type="Proteomes" id="UP000747542"/>
    </source>
</evidence>
<keyword evidence="7" id="KW-0406">Ion transport</keyword>
<evidence type="ECO:0000256" key="6">
    <source>
        <dbReference type="ARBA" id="ARBA00022989"/>
    </source>
</evidence>
<gene>
    <name evidence="15" type="primary">Glrk-L11</name>
    <name evidence="15" type="ORF">Hamer_G004274</name>
</gene>
<dbReference type="PANTHER" id="PTHR42643">
    <property type="entry name" value="IONOTROPIC RECEPTOR 20A-RELATED"/>
    <property type="match status" value="1"/>
</dbReference>
<evidence type="ECO:0000256" key="4">
    <source>
        <dbReference type="ARBA" id="ARBA00022475"/>
    </source>
</evidence>
<dbReference type="Proteomes" id="UP000747542">
    <property type="component" value="Unassembled WGS sequence"/>
</dbReference>
<dbReference type="Pfam" id="PF10613">
    <property type="entry name" value="Lig_chan-Glu_bd"/>
    <property type="match status" value="1"/>
</dbReference>
<evidence type="ECO:0000313" key="15">
    <source>
        <dbReference type="EMBL" id="KAG7159607.1"/>
    </source>
</evidence>
<dbReference type="Gene3D" id="1.10.287.70">
    <property type="match status" value="1"/>
</dbReference>
<protein>
    <submittedName>
        <fullName evidence="15">Glutamate receptor-like 11</fullName>
    </submittedName>
</protein>
<accession>A0A8J5MQD1</accession>
<keyword evidence="11" id="KW-1071">Ligand-gated ion channel</keyword>
<dbReference type="Pfam" id="PF00060">
    <property type="entry name" value="Lig_chan"/>
    <property type="match status" value="1"/>
</dbReference>
<reference evidence="15" key="1">
    <citation type="journal article" date="2021" name="Sci. Adv.">
        <title>The American lobster genome reveals insights on longevity, neural, and immune adaptations.</title>
        <authorList>
            <person name="Polinski J.M."/>
            <person name="Zimin A.V."/>
            <person name="Clark K.F."/>
            <person name="Kohn A.B."/>
            <person name="Sadowski N."/>
            <person name="Timp W."/>
            <person name="Ptitsyn A."/>
            <person name="Khanna P."/>
            <person name="Romanova D.Y."/>
            <person name="Williams P."/>
            <person name="Greenwood S.J."/>
            <person name="Moroz L.L."/>
            <person name="Walt D.R."/>
            <person name="Bodnar A.G."/>
        </authorList>
    </citation>
    <scope>NUCLEOTIDE SEQUENCE</scope>
    <source>
        <strain evidence="15">GMGI-L3</strain>
    </source>
</reference>
<evidence type="ECO:0000256" key="9">
    <source>
        <dbReference type="ARBA" id="ARBA00023170"/>
    </source>
</evidence>
<feature type="transmembrane region" description="Helical" evidence="13">
    <location>
        <begin position="420"/>
        <end position="443"/>
    </location>
</feature>
<keyword evidence="3" id="KW-0813">Transport</keyword>
<name>A0A8J5MQD1_HOMAM</name>
<evidence type="ECO:0000256" key="1">
    <source>
        <dbReference type="ARBA" id="ARBA00004651"/>
    </source>
</evidence>
<evidence type="ECO:0000259" key="14">
    <source>
        <dbReference type="SMART" id="SM00079"/>
    </source>
</evidence>
<dbReference type="SMART" id="SM00079">
    <property type="entry name" value="PBPe"/>
    <property type="match status" value="1"/>
</dbReference>
<dbReference type="InterPro" id="IPR019594">
    <property type="entry name" value="Glu/Gly-bd"/>
</dbReference>
<dbReference type="GO" id="GO:0015276">
    <property type="term" value="F:ligand-gated monoatomic ion channel activity"/>
    <property type="evidence" value="ECO:0007669"/>
    <property type="project" value="InterPro"/>
</dbReference>
<comment type="similarity">
    <text evidence="2">Belongs to the glutamate-gated ion channel (TC 1.A.10.1) family.</text>
</comment>
<keyword evidence="16" id="KW-1185">Reference proteome</keyword>
<keyword evidence="6 13" id="KW-1133">Transmembrane helix</keyword>
<evidence type="ECO:0000256" key="3">
    <source>
        <dbReference type="ARBA" id="ARBA00022448"/>
    </source>
</evidence>
<keyword evidence="9 15" id="KW-0675">Receptor</keyword>
<evidence type="ECO:0000256" key="8">
    <source>
        <dbReference type="ARBA" id="ARBA00023136"/>
    </source>
</evidence>
<comment type="caution">
    <text evidence="15">The sequence shown here is derived from an EMBL/GenBank/DDBJ whole genome shotgun (WGS) entry which is preliminary data.</text>
</comment>
<dbReference type="InterPro" id="IPR052192">
    <property type="entry name" value="Insect_Ionotropic_Sensory_Rcpt"/>
</dbReference>
<feature type="domain" description="Ionotropic glutamate receptor C-terminal" evidence="14">
    <location>
        <begin position="59"/>
        <end position="394"/>
    </location>
</feature>
<keyword evidence="5 13" id="KW-0812">Transmembrane</keyword>
<evidence type="ECO:0000256" key="11">
    <source>
        <dbReference type="ARBA" id="ARBA00023286"/>
    </source>
</evidence>
<dbReference type="EMBL" id="JAHLQT010033114">
    <property type="protein sequence ID" value="KAG7159607.1"/>
    <property type="molecule type" value="Genomic_DNA"/>
</dbReference>
<dbReference type="SUPFAM" id="SSF53850">
    <property type="entry name" value="Periplasmic binding protein-like II"/>
    <property type="match status" value="1"/>
</dbReference>
<keyword evidence="12" id="KW-0407">Ion channel</keyword>
<dbReference type="GO" id="GO:0050906">
    <property type="term" value="P:detection of stimulus involved in sensory perception"/>
    <property type="evidence" value="ECO:0007669"/>
    <property type="project" value="UniProtKB-ARBA"/>
</dbReference>
<evidence type="ECO:0000256" key="13">
    <source>
        <dbReference type="SAM" id="Phobius"/>
    </source>
</evidence>
<evidence type="ECO:0000256" key="7">
    <source>
        <dbReference type="ARBA" id="ARBA00023065"/>
    </source>
</evidence>
<feature type="transmembrane region" description="Helical" evidence="13">
    <location>
        <begin position="163"/>
        <end position="182"/>
    </location>
</feature>
<comment type="subcellular location">
    <subcellularLocation>
        <location evidence="1">Cell membrane</location>
        <topology evidence="1">Multi-pass membrane protein</topology>
    </subcellularLocation>
</comment>
<dbReference type="InterPro" id="IPR001320">
    <property type="entry name" value="Iontro_rcpt_C"/>
</dbReference>
<keyword evidence="8 13" id="KW-0472">Membrane</keyword>
<dbReference type="AlphaFoldDB" id="A0A8J5MQD1"/>
<organism evidence="15 16">
    <name type="scientific">Homarus americanus</name>
    <name type="common">American lobster</name>
    <dbReference type="NCBI Taxonomy" id="6706"/>
    <lineage>
        <taxon>Eukaryota</taxon>
        <taxon>Metazoa</taxon>
        <taxon>Ecdysozoa</taxon>
        <taxon>Arthropoda</taxon>
        <taxon>Crustacea</taxon>
        <taxon>Multicrustacea</taxon>
        <taxon>Malacostraca</taxon>
        <taxon>Eumalacostraca</taxon>
        <taxon>Eucarida</taxon>
        <taxon>Decapoda</taxon>
        <taxon>Pleocyemata</taxon>
        <taxon>Astacidea</taxon>
        <taxon>Nephropoidea</taxon>
        <taxon>Nephropidae</taxon>
        <taxon>Homarus</taxon>
    </lineage>
</organism>
<evidence type="ECO:0000256" key="12">
    <source>
        <dbReference type="ARBA" id="ARBA00023303"/>
    </source>
</evidence>
<dbReference type="PANTHER" id="PTHR42643:SF24">
    <property type="entry name" value="IONOTROPIC RECEPTOR 60A"/>
    <property type="match status" value="1"/>
</dbReference>
<evidence type="ECO:0000256" key="10">
    <source>
        <dbReference type="ARBA" id="ARBA00023180"/>
    </source>
</evidence>
<keyword evidence="4" id="KW-1003">Cell membrane</keyword>
<proteinExistence type="inferred from homology"/>